<dbReference type="PROSITE" id="PS51384">
    <property type="entry name" value="FAD_FR"/>
    <property type="match status" value="1"/>
</dbReference>
<organism evidence="3 4">
    <name type="scientific">Pseudomonas moraviensis</name>
    <dbReference type="NCBI Taxonomy" id="321662"/>
    <lineage>
        <taxon>Bacteria</taxon>
        <taxon>Pseudomonadati</taxon>
        <taxon>Pseudomonadota</taxon>
        <taxon>Gammaproteobacteria</taxon>
        <taxon>Pseudomonadales</taxon>
        <taxon>Pseudomonadaceae</taxon>
        <taxon>Pseudomonas</taxon>
    </lineage>
</organism>
<dbReference type="Gene3D" id="3.40.50.80">
    <property type="entry name" value="Nucleotide-binding domain of ferredoxin-NADP reductase (FNR) module"/>
    <property type="match status" value="1"/>
</dbReference>
<dbReference type="Proteomes" id="UP000217830">
    <property type="component" value="Unassembled WGS sequence"/>
</dbReference>
<comment type="similarity">
    <text evidence="1">Belongs to the SIP oxidoreductase family.</text>
</comment>
<evidence type="ECO:0000313" key="4">
    <source>
        <dbReference type="Proteomes" id="UP000217830"/>
    </source>
</evidence>
<evidence type="ECO:0000256" key="1">
    <source>
        <dbReference type="ARBA" id="ARBA00035644"/>
    </source>
</evidence>
<evidence type="ECO:0000313" key="3">
    <source>
        <dbReference type="EMBL" id="PAW57453.1"/>
    </source>
</evidence>
<dbReference type="EMBL" id="NRST01000001">
    <property type="protein sequence ID" value="PAW57453.1"/>
    <property type="molecule type" value="Genomic_DNA"/>
</dbReference>
<evidence type="ECO:0000259" key="2">
    <source>
        <dbReference type="PROSITE" id="PS51384"/>
    </source>
</evidence>
<comment type="caution">
    <text evidence="3">The sequence shown here is derived from an EMBL/GenBank/DDBJ whole genome shotgun (WGS) entry which is preliminary data.</text>
</comment>
<keyword evidence="4" id="KW-1185">Reference proteome</keyword>
<feature type="domain" description="FAD-binding FR-type" evidence="2">
    <location>
        <begin position="16"/>
        <end position="138"/>
    </location>
</feature>
<dbReference type="PANTHER" id="PTHR30157">
    <property type="entry name" value="FERRIC REDUCTASE, NADPH-DEPENDENT"/>
    <property type="match status" value="1"/>
</dbReference>
<dbReference type="InterPro" id="IPR017938">
    <property type="entry name" value="Riboflavin_synthase-like_b-brl"/>
</dbReference>
<protein>
    <submittedName>
        <fullName evidence="3">Siderophore-interacting protein</fullName>
    </submittedName>
</protein>
<dbReference type="GO" id="GO:0016491">
    <property type="term" value="F:oxidoreductase activity"/>
    <property type="evidence" value="ECO:0007669"/>
    <property type="project" value="InterPro"/>
</dbReference>
<dbReference type="Pfam" id="PF04954">
    <property type="entry name" value="SIP"/>
    <property type="match status" value="1"/>
</dbReference>
<dbReference type="InterPro" id="IPR013113">
    <property type="entry name" value="SIP_FAD-bd"/>
</dbReference>
<dbReference type="InterPro" id="IPR007037">
    <property type="entry name" value="SIP_rossman_dom"/>
</dbReference>
<dbReference type="AlphaFoldDB" id="A0A2A2PPX5"/>
<dbReference type="CDD" id="cd06193">
    <property type="entry name" value="siderophore_interacting"/>
    <property type="match status" value="1"/>
</dbReference>
<dbReference type="InterPro" id="IPR039261">
    <property type="entry name" value="FNR_nucleotide-bd"/>
</dbReference>
<dbReference type="Pfam" id="PF08021">
    <property type="entry name" value="FAD_binding_9"/>
    <property type="match status" value="1"/>
</dbReference>
<dbReference type="Gene3D" id="2.40.30.10">
    <property type="entry name" value="Translation factors"/>
    <property type="match status" value="1"/>
</dbReference>
<dbReference type="InterPro" id="IPR017927">
    <property type="entry name" value="FAD-bd_FR_type"/>
</dbReference>
<accession>A0A2A2PPX5</accession>
<dbReference type="RefSeq" id="WP_047296282.1">
    <property type="nucleotide sequence ID" value="NZ_NRSS01000003.1"/>
</dbReference>
<proteinExistence type="inferred from homology"/>
<dbReference type="SUPFAM" id="SSF63380">
    <property type="entry name" value="Riboflavin synthase domain-like"/>
    <property type="match status" value="1"/>
</dbReference>
<reference evidence="3 4" key="1">
    <citation type="submission" date="2017-08" db="EMBL/GenBank/DDBJ databases">
        <title>Draft Genome Sequence of Pseudomonas moraviensis TYU6, isolated from Taxus cuspidata by using PacBio Single-Molecule Real-Time Technology.</title>
        <authorList>
            <person name="Baek K.-H."/>
            <person name="Mishra A.K."/>
        </authorList>
    </citation>
    <scope>NUCLEOTIDE SEQUENCE [LARGE SCALE GENOMIC DNA]</scope>
    <source>
        <strain evidence="3 4">TYU6</strain>
    </source>
</reference>
<dbReference type="InterPro" id="IPR039374">
    <property type="entry name" value="SIP_fam"/>
</dbReference>
<gene>
    <name evidence="3" type="ORF">CKQ80_19880</name>
</gene>
<sequence>MTAVDTQTIHRVMHDIKRRKLEVLRVVDLTPRMRRITLGGPELAGFISLGTDDHVKLLFPQNAEQAAALETMVLGAGKDNGPMPEMRDYTPRRYDLEKLELDIDFVLHGDGPASTWAEQARPGQFLHIGGPRGSMIVPDIFDSYLLIGDETALPAIARRLESLAANRKALVVIEVENGAEQQVLESAAQVNVIWVLREGGKDNLLTTVRQLQVPKGNLYAWVATETKVSRQIRRVLLDEHGLNEQFVKAVGYWRAEGSAEE</sequence>
<dbReference type="PANTHER" id="PTHR30157:SF0">
    <property type="entry name" value="NADPH-DEPENDENT FERRIC-CHELATE REDUCTASE"/>
    <property type="match status" value="1"/>
</dbReference>
<name>A0A2A2PPX5_9PSED</name>